<protein>
    <recommendedName>
        <fullName evidence="4">Penicillin-binding protein activator LpoB</fullName>
    </recommendedName>
</protein>
<evidence type="ECO:0000256" key="1">
    <source>
        <dbReference type="SAM" id="SignalP"/>
    </source>
</evidence>
<evidence type="ECO:0008006" key="4">
    <source>
        <dbReference type="Google" id="ProtNLM"/>
    </source>
</evidence>
<name>A0A921E802_9BACT</name>
<evidence type="ECO:0000313" key="3">
    <source>
        <dbReference type="Proteomes" id="UP000711407"/>
    </source>
</evidence>
<feature type="signal peptide" evidence="1">
    <location>
        <begin position="1"/>
        <end position="25"/>
    </location>
</feature>
<keyword evidence="1" id="KW-0732">Signal</keyword>
<sequence length="309" mass="33513">MMILQKTVSAIALAMTLAMPFCASAQSGVEEMETKGKPNVLVDYFWFTKNMRYASLAATQLRGYAIESLMNTKRAEIMDVETLPALQIEAERREEGVNAGDDAERIKVMAQEGANAILTASVTNVIVEKKKLDDGSIYYEAQVAYTIKTINPNNGKAILSRNFTHGGTMLGDDTGSTPEEALANTCKQARGGLTGFFQEAFPLFGLLLETGEVKGDKLNSAYISLGDNHGVAKKDKFDVCVVREIAGNKSTKVIGEAEVDAVEGDNISLVKIKKNQKEVKAAIDAGQTIVFKSKPKGENLKDKLGKWGF</sequence>
<gene>
    <name evidence="2" type="ORF">K8V47_03160</name>
</gene>
<organism evidence="2 3">
    <name type="scientific">Candidatus Amulumruptor caecigallinarius</name>
    <dbReference type="NCBI Taxonomy" id="2109911"/>
    <lineage>
        <taxon>Bacteria</taxon>
        <taxon>Pseudomonadati</taxon>
        <taxon>Bacteroidota</taxon>
        <taxon>Bacteroidia</taxon>
        <taxon>Bacteroidales</taxon>
        <taxon>Muribaculaceae</taxon>
        <taxon>Candidatus Amulumruptor</taxon>
    </lineage>
</organism>
<dbReference type="EMBL" id="DYXT01000020">
    <property type="protein sequence ID" value="HJE38748.1"/>
    <property type="molecule type" value="Genomic_DNA"/>
</dbReference>
<proteinExistence type="predicted"/>
<accession>A0A921E802</accession>
<reference evidence="2" key="1">
    <citation type="journal article" date="2021" name="PeerJ">
        <title>Extensive microbial diversity within the chicken gut microbiome revealed by metagenomics and culture.</title>
        <authorList>
            <person name="Gilroy R."/>
            <person name="Ravi A."/>
            <person name="Getino M."/>
            <person name="Pursley I."/>
            <person name="Horton D.L."/>
            <person name="Alikhan N.F."/>
            <person name="Baker D."/>
            <person name="Gharbi K."/>
            <person name="Hall N."/>
            <person name="Watson M."/>
            <person name="Adriaenssens E.M."/>
            <person name="Foster-Nyarko E."/>
            <person name="Jarju S."/>
            <person name="Secka A."/>
            <person name="Antonio M."/>
            <person name="Oren A."/>
            <person name="Chaudhuri R.R."/>
            <person name="La Ragione R."/>
            <person name="Hildebrand F."/>
            <person name="Pallen M.J."/>
        </authorList>
    </citation>
    <scope>NUCLEOTIDE SEQUENCE</scope>
    <source>
        <strain evidence="2">4100</strain>
    </source>
</reference>
<reference evidence="2" key="2">
    <citation type="submission" date="2021-09" db="EMBL/GenBank/DDBJ databases">
        <authorList>
            <person name="Gilroy R."/>
        </authorList>
    </citation>
    <scope>NUCLEOTIDE SEQUENCE</scope>
    <source>
        <strain evidence="2">4100</strain>
    </source>
</reference>
<evidence type="ECO:0000313" key="2">
    <source>
        <dbReference type="EMBL" id="HJE38748.1"/>
    </source>
</evidence>
<feature type="chain" id="PRO_5037150186" description="Penicillin-binding protein activator LpoB" evidence="1">
    <location>
        <begin position="26"/>
        <end position="309"/>
    </location>
</feature>
<dbReference type="Proteomes" id="UP000711407">
    <property type="component" value="Unassembled WGS sequence"/>
</dbReference>
<comment type="caution">
    <text evidence="2">The sequence shown here is derived from an EMBL/GenBank/DDBJ whole genome shotgun (WGS) entry which is preliminary data.</text>
</comment>
<dbReference type="AlphaFoldDB" id="A0A921E802"/>